<dbReference type="InterPro" id="IPR015424">
    <property type="entry name" value="PyrdxlP-dep_Trfase"/>
</dbReference>
<evidence type="ECO:0000256" key="2">
    <source>
        <dbReference type="ARBA" id="ARBA00004746"/>
    </source>
</evidence>
<dbReference type="AlphaFoldDB" id="A0A363ULS6"/>
<keyword evidence="6" id="KW-0808">Transferase</keyword>
<dbReference type="Gene3D" id="3.90.1150.10">
    <property type="entry name" value="Aspartate Aminotransferase, domain 1"/>
    <property type="match status" value="1"/>
</dbReference>
<comment type="pathway">
    <text evidence="2">Cofactor biosynthesis; biotin biosynthesis.</text>
</comment>
<evidence type="ECO:0000256" key="12">
    <source>
        <dbReference type="RuleBase" id="RU003693"/>
    </source>
</evidence>
<evidence type="ECO:0000259" key="13">
    <source>
        <dbReference type="Pfam" id="PF00155"/>
    </source>
</evidence>
<organism evidence="14 15">
    <name type="scientific">Abyssibacter profundi</name>
    <dbReference type="NCBI Taxonomy" id="2182787"/>
    <lineage>
        <taxon>Bacteria</taxon>
        <taxon>Pseudomonadati</taxon>
        <taxon>Pseudomonadota</taxon>
        <taxon>Gammaproteobacteria</taxon>
        <taxon>Chromatiales</taxon>
        <taxon>Oceanococcaceae</taxon>
        <taxon>Abyssibacter</taxon>
    </lineage>
</organism>
<dbReference type="Pfam" id="PF00155">
    <property type="entry name" value="Aminotran_1_2"/>
    <property type="match status" value="1"/>
</dbReference>
<protein>
    <recommendedName>
        <fullName evidence="5">8-amino-7-oxononanoate synthase</fullName>
        <ecNumber evidence="5">2.3.1.47</ecNumber>
    </recommendedName>
    <alternativeName>
        <fullName evidence="9">7-keto-8-amino-pelargonic acid synthase</fullName>
    </alternativeName>
    <alternativeName>
        <fullName evidence="10">8-amino-7-ketopelargonate synthase</fullName>
    </alternativeName>
</protein>
<dbReference type="Gene3D" id="3.40.640.10">
    <property type="entry name" value="Type I PLP-dependent aspartate aminotransferase-like (Major domain)"/>
    <property type="match status" value="1"/>
</dbReference>
<feature type="domain" description="Aminotransferase class I/classII large" evidence="13">
    <location>
        <begin position="43"/>
        <end position="375"/>
    </location>
</feature>
<keyword evidence="15" id="KW-1185">Reference proteome</keyword>
<dbReference type="PANTHER" id="PTHR13693">
    <property type="entry name" value="CLASS II AMINOTRANSFERASE/8-AMINO-7-OXONONANOATE SYNTHASE"/>
    <property type="match status" value="1"/>
</dbReference>
<comment type="cofactor">
    <cofactor evidence="1 12">
        <name>pyridoxal 5'-phosphate</name>
        <dbReference type="ChEBI" id="CHEBI:597326"/>
    </cofactor>
</comment>
<comment type="subunit">
    <text evidence="4">Homodimer.</text>
</comment>
<evidence type="ECO:0000256" key="8">
    <source>
        <dbReference type="ARBA" id="ARBA00022898"/>
    </source>
</evidence>
<proteinExistence type="inferred from homology"/>
<evidence type="ECO:0000256" key="9">
    <source>
        <dbReference type="ARBA" id="ARBA00032610"/>
    </source>
</evidence>
<dbReference type="PROSITE" id="PS00599">
    <property type="entry name" value="AA_TRANSFER_CLASS_2"/>
    <property type="match status" value="1"/>
</dbReference>
<dbReference type="EC" id="2.3.1.47" evidence="5"/>
<dbReference type="OrthoDB" id="9807157at2"/>
<dbReference type="InterPro" id="IPR015421">
    <property type="entry name" value="PyrdxlP-dep_Trfase_major"/>
</dbReference>
<dbReference type="InterPro" id="IPR004839">
    <property type="entry name" value="Aminotransferase_I/II_large"/>
</dbReference>
<dbReference type="Proteomes" id="UP000251800">
    <property type="component" value="Unassembled WGS sequence"/>
</dbReference>
<dbReference type="PANTHER" id="PTHR13693:SF100">
    <property type="entry name" value="8-AMINO-7-OXONONANOATE SYNTHASE"/>
    <property type="match status" value="1"/>
</dbReference>
<reference evidence="14 15" key="1">
    <citation type="submission" date="2018-05" db="EMBL/GenBank/DDBJ databases">
        <title>Abyssibacter profundi OUC007T gen. nov., sp. nov, a marine bacterium isolated from seawater of the Mariana Trench.</title>
        <authorList>
            <person name="Zhou S."/>
        </authorList>
    </citation>
    <scope>NUCLEOTIDE SEQUENCE [LARGE SCALE GENOMIC DNA]</scope>
    <source>
        <strain evidence="14 15">OUC007</strain>
    </source>
</reference>
<name>A0A363ULS6_9GAMM</name>
<evidence type="ECO:0000256" key="7">
    <source>
        <dbReference type="ARBA" id="ARBA00022756"/>
    </source>
</evidence>
<gene>
    <name evidence="14" type="ORF">DEH80_05920</name>
</gene>
<sequence>MSGRLNHRVREALTALHQRDRHRRRRVIEPVGPGLSRVDGQVCVNFCSNDYLGLAQDPRLQATCGAAGSGASALVTGYSPAHAELEAALANWLGRDRVLLFPSGFSANVGCLDALLRRGDQAVCDALNHASLIDGVRLSGATKAIYPHADVQGAEAQLKTAPEAVSALVTDSVFSMDGDVAPLEALATLARSRDALLYVDDAHGLGVLGDDGAGVAAQHGQDSIPMLIGTLGKSLGAAGAFVAGPAELIDYLENRARTQIYSTACPPVAAQAALSALHIARVEPWRRERIRELITHLHQSLAAAGLPVPQSQTAIQPIVLGTDASALRASQDLQARGYLVTAIRPPTVPEGSARLRITLTAAHSKSQVSGLVEALADSLLESRVA</sequence>
<dbReference type="InterPro" id="IPR050087">
    <property type="entry name" value="AON_synthase_class-II"/>
</dbReference>
<keyword evidence="7" id="KW-0093">Biotin biosynthesis</keyword>
<comment type="catalytic activity">
    <reaction evidence="11">
        <text>6-carboxyhexanoyl-[ACP] + L-alanine + H(+) = (8S)-8-amino-7-oxononanoate + holo-[ACP] + CO2</text>
        <dbReference type="Rhea" id="RHEA:42288"/>
        <dbReference type="Rhea" id="RHEA-COMP:9685"/>
        <dbReference type="Rhea" id="RHEA-COMP:9955"/>
        <dbReference type="ChEBI" id="CHEBI:15378"/>
        <dbReference type="ChEBI" id="CHEBI:16526"/>
        <dbReference type="ChEBI" id="CHEBI:57972"/>
        <dbReference type="ChEBI" id="CHEBI:64479"/>
        <dbReference type="ChEBI" id="CHEBI:78846"/>
        <dbReference type="ChEBI" id="CHEBI:149468"/>
        <dbReference type="EC" id="2.3.1.47"/>
    </reaction>
</comment>
<dbReference type="GO" id="GO:0008710">
    <property type="term" value="F:8-amino-7-oxononanoate synthase activity"/>
    <property type="evidence" value="ECO:0007669"/>
    <property type="project" value="UniProtKB-EC"/>
</dbReference>
<dbReference type="InterPro" id="IPR001917">
    <property type="entry name" value="Aminotrans_II_pyridoxalP_BS"/>
</dbReference>
<evidence type="ECO:0000256" key="1">
    <source>
        <dbReference type="ARBA" id="ARBA00001933"/>
    </source>
</evidence>
<dbReference type="GO" id="GO:0009102">
    <property type="term" value="P:biotin biosynthetic process"/>
    <property type="evidence" value="ECO:0007669"/>
    <property type="project" value="UniProtKB-KW"/>
</dbReference>
<evidence type="ECO:0000256" key="10">
    <source>
        <dbReference type="ARBA" id="ARBA00033381"/>
    </source>
</evidence>
<keyword evidence="8 12" id="KW-0663">Pyridoxal phosphate</keyword>
<comment type="similarity">
    <text evidence="3">Belongs to the class-II pyridoxal-phosphate-dependent aminotransferase family. BioF subfamily.</text>
</comment>
<evidence type="ECO:0000256" key="4">
    <source>
        <dbReference type="ARBA" id="ARBA00011738"/>
    </source>
</evidence>
<evidence type="ECO:0000256" key="5">
    <source>
        <dbReference type="ARBA" id="ARBA00013187"/>
    </source>
</evidence>
<comment type="caution">
    <text evidence="14">The sequence shown here is derived from an EMBL/GenBank/DDBJ whole genome shotgun (WGS) entry which is preliminary data.</text>
</comment>
<evidence type="ECO:0000256" key="3">
    <source>
        <dbReference type="ARBA" id="ARBA00010008"/>
    </source>
</evidence>
<dbReference type="SUPFAM" id="SSF53383">
    <property type="entry name" value="PLP-dependent transferases"/>
    <property type="match status" value="1"/>
</dbReference>
<dbReference type="RefSeq" id="WP_109719569.1">
    <property type="nucleotide sequence ID" value="NZ_QEQK01000005.1"/>
</dbReference>
<dbReference type="GO" id="GO:0030170">
    <property type="term" value="F:pyridoxal phosphate binding"/>
    <property type="evidence" value="ECO:0007669"/>
    <property type="project" value="InterPro"/>
</dbReference>
<evidence type="ECO:0000313" key="14">
    <source>
        <dbReference type="EMBL" id="PWN56375.1"/>
    </source>
</evidence>
<dbReference type="InterPro" id="IPR015422">
    <property type="entry name" value="PyrdxlP-dep_Trfase_small"/>
</dbReference>
<evidence type="ECO:0000313" key="15">
    <source>
        <dbReference type="Proteomes" id="UP000251800"/>
    </source>
</evidence>
<evidence type="ECO:0000256" key="11">
    <source>
        <dbReference type="ARBA" id="ARBA00047715"/>
    </source>
</evidence>
<accession>A0A363ULS6</accession>
<dbReference type="EMBL" id="QEQK01000005">
    <property type="protein sequence ID" value="PWN56375.1"/>
    <property type="molecule type" value="Genomic_DNA"/>
</dbReference>
<evidence type="ECO:0000256" key="6">
    <source>
        <dbReference type="ARBA" id="ARBA00022679"/>
    </source>
</evidence>